<dbReference type="InterPro" id="IPR039604">
    <property type="entry name" value="Bfr1"/>
</dbReference>
<dbReference type="GO" id="GO:0003729">
    <property type="term" value="F:mRNA binding"/>
    <property type="evidence" value="ECO:0007669"/>
    <property type="project" value="TreeGrafter"/>
</dbReference>
<feature type="compositionally biased region" description="Polar residues" evidence="2">
    <location>
        <begin position="446"/>
        <end position="458"/>
    </location>
</feature>
<evidence type="ECO:0008006" key="5">
    <source>
        <dbReference type="Google" id="ProtNLM"/>
    </source>
</evidence>
<feature type="coiled-coil region" evidence="1">
    <location>
        <begin position="167"/>
        <end position="213"/>
    </location>
</feature>
<dbReference type="GO" id="GO:0005783">
    <property type="term" value="C:endoplasmic reticulum"/>
    <property type="evidence" value="ECO:0007669"/>
    <property type="project" value="TreeGrafter"/>
</dbReference>
<feature type="region of interest" description="Disordered" evidence="2">
    <location>
        <begin position="354"/>
        <end position="377"/>
    </location>
</feature>
<feature type="region of interest" description="Disordered" evidence="2">
    <location>
        <begin position="439"/>
        <end position="486"/>
    </location>
</feature>
<feature type="compositionally biased region" description="Low complexity" evidence="2">
    <location>
        <begin position="1"/>
        <end position="21"/>
    </location>
</feature>
<dbReference type="Proteomes" id="UP000799302">
    <property type="component" value="Unassembled WGS sequence"/>
</dbReference>
<dbReference type="OrthoDB" id="2195113at2759"/>
<gene>
    <name evidence="3" type="ORF">BT63DRAFT_205581</name>
</gene>
<accession>A0A6A6UGQ2</accession>
<dbReference type="GO" id="GO:1990904">
    <property type="term" value="C:ribonucleoprotein complex"/>
    <property type="evidence" value="ECO:0007669"/>
    <property type="project" value="TreeGrafter"/>
</dbReference>
<dbReference type="GO" id="GO:0008298">
    <property type="term" value="P:intracellular mRNA localization"/>
    <property type="evidence" value="ECO:0007669"/>
    <property type="project" value="TreeGrafter"/>
</dbReference>
<name>A0A6A6UGQ2_9PEZI</name>
<proteinExistence type="predicted"/>
<feature type="compositionally biased region" description="Basic and acidic residues" evidence="2">
    <location>
        <begin position="22"/>
        <end position="44"/>
    </location>
</feature>
<feature type="region of interest" description="Disordered" evidence="2">
    <location>
        <begin position="1"/>
        <end position="76"/>
    </location>
</feature>
<organism evidence="3 4">
    <name type="scientific">Microthyrium microscopicum</name>
    <dbReference type="NCBI Taxonomy" id="703497"/>
    <lineage>
        <taxon>Eukaryota</taxon>
        <taxon>Fungi</taxon>
        <taxon>Dikarya</taxon>
        <taxon>Ascomycota</taxon>
        <taxon>Pezizomycotina</taxon>
        <taxon>Dothideomycetes</taxon>
        <taxon>Dothideomycetes incertae sedis</taxon>
        <taxon>Microthyriales</taxon>
        <taxon>Microthyriaceae</taxon>
        <taxon>Microthyrium</taxon>
    </lineage>
</organism>
<dbReference type="EMBL" id="MU004233">
    <property type="protein sequence ID" value="KAF2670990.1"/>
    <property type="molecule type" value="Genomic_DNA"/>
</dbReference>
<evidence type="ECO:0000256" key="1">
    <source>
        <dbReference type="SAM" id="Coils"/>
    </source>
</evidence>
<evidence type="ECO:0000256" key="2">
    <source>
        <dbReference type="SAM" id="MobiDB-lite"/>
    </source>
</evidence>
<keyword evidence="4" id="KW-1185">Reference proteome</keyword>
<dbReference type="AlphaFoldDB" id="A0A6A6UGQ2"/>
<reference evidence="3" key="1">
    <citation type="journal article" date="2020" name="Stud. Mycol.">
        <title>101 Dothideomycetes genomes: a test case for predicting lifestyles and emergence of pathogens.</title>
        <authorList>
            <person name="Haridas S."/>
            <person name="Albert R."/>
            <person name="Binder M."/>
            <person name="Bloem J."/>
            <person name="Labutti K."/>
            <person name="Salamov A."/>
            <person name="Andreopoulos B."/>
            <person name="Baker S."/>
            <person name="Barry K."/>
            <person name="Bills G."/>
            <person name="Bluhm B."/>
            <person name="Cannon C."/>
            <person name="Castanera R."/>
            <person name="Culley D."/>
            <person name="Daum C."/>
            <person name="Ezra D."/>
            <person name="Gonzalez J."/>
            <person name="Henrissat B."/>
            <person name="Kuo A."/>
            <person name="Liang C."/>
            <person name="Lipzen A."/>
            <person name="Lutzoni F."/>
            <person name="Magnuson J."/>
            <person name="Mondo S."/>
            <person name="Nolan M."/>
            <person name="Ohm R."/>
            <person name="Pangilinan J."/>
            <person name="Park H.-J."/>
            <person name="Ramirez L."/>
            <person name="Alfaro M."/>
            <person name="Sun H."/>
            <person name="Tritt A."/>
            <person name="Yoshinaga Y."/>
            <person name="Zwiers L.-H."/>
            <person name="Turgeon B."/>
            <person name="Goodwin S."/>
            <person name="Spatafora J."/>
            <person name="Crous P."/>
            <person name="Grigoriev I."/>
        </authorList>
    </citation>
    <scope>NUCLEOTIDE SEQUENCE</scope>
    <source>
        <strain evidence="3">CBS 115976</strain>
    </source>
</reference>
<dbReference type="PANTHER" id="PTHR31027">
    <property type="entry name" value="NUCLEAR SEGREGATION PROTEIN BFR1"/>
    <property type="match status" value="1"/>
</dbReference>
<protein>
    <recommendedName>
        <fullName evidence="5">Nuclear segregation protein</fullName>
    </recommendedName>
</protein>
<evidence type="ECO:0000313" key="4">
    <source>
        <dbReference type="Proteomes" id="UP000799302"/>
    </source>
</evidence>
<sequence length="502" mass="55716">MSEQAPTSAAPAAATTSSTKPSKPDEEVFKAELAKAEKEHEASRARLAAAKAKLDSVQNNKDSPQGQHNAALRKEMGEIREKHAVNKKSRQQNMDVIKKLDDKLKSIMNEQKTARSKVNFKSVEEIDQQINNLRKQVDTGTMRLVDEKKALEQISSMQRLKKSFDGFSQQQKQIDDIKAQISELKKGGDTPEAKALNERYDKIKAELDEDKKKSDHAYKNFSTLRDEKQKAQADQQEKFKKMREIQDTYHQARRAFVTWDKQQQAAKRERYAAEQAAFQAGKRREIAQQKLEEASAPAWQEEIITANGLIRHFDPNAVIPKEEEAKSSGFAAVAQRTVDDSAFKGSRVLKKKEEEDYFAGTGGKKKKGKGGKEAAGAGSTKFNLSVDVIESLARIGIDPPTSQSQVPIVITKLKEKIDFWKGDSDRKTKENIAKAKKEIEKLEAESSPSAPANINSGAKDTHKKPADANQGANGEAVLKQEEDGAADATAELEKAKIEDAAE</sequence>
<keyword evidence="1" id="KW-0175">Coiled coil</keyword>
<feature type="compositionally biased region" description="Polar residues" evidence="2">
    <location>
        <begin position="56"/>
        <end position="68"/>
    </location>
</feature>
<dbReference type="PANTHER" id="PTHR31027:SF2">
    <property type="entry name" value="LEBERCILIN DOMAIN-CONTAINING PROTEIN"/>
    <property type="match status" value="1"/>
</dbReference>
<dbReference type="GO" id="GO:0042175">
    <property type="term" value="C:nuclear outer membrane-endoplasmic reticulum membrane network"/>
    <property type="evidence" value="ECO:0007669"/>
    <property type="project" value="TreeGrafter"/>
</dbReference>
<evidence type="ECO:0000313" key="3">
    <source>
        <dbReference type="EMBL" id="KAF2670990.1"/>
    </source>
</evidence>